<sequence>MVASTATDMTRSIYHERQVKELCALHALNNLFQERRFSKQELDQICYSLSPDVWINPHKSLLGLGNYDINVIMAALQRRGHEAVWFDKRRNFFRDPKCLCLDNIEGFILNVPTEYKLGFVLLPLKRRHWIALKKIHGAFYNLDSKLDSPQLIGKENDLLRYLKDQIDSKEKELFLVVSKEIDNNQGWLINTYVNKEGINANHNTDIRYIEDGYTRIDLKKEESTEMNKNEKSLYDKNSR</sequence>
<comment type="catalytic activity">
    <reaction evidence="1">
        <text>Thiol-dependent hydrolysis of ester, thioester, amide, peptide and isopeptide bonds formed by the C-terminal Gly of ubiquitin (a 76-residue protein attached to proteins as an intracellular targeting signal).</text>
        <dbReference type="EC" id="3.4.19.12"/>
    </reaction>
</comment>
<evidence type="ECO:0000256" key="5">
    <source>
        <dbReference type="ARBA" id="ARBA00022670"/>
    </source>
</evidence>
<dbReference type="PANTHER" id="PTHR13291">
    <property type="entry name" value="JOSEPHIN 1, 2"/>
    <property type="match status" value="1"/>
</dbReference>
<name>A0A7M7IS76_APIME</name>
<dbReference type="GO" id="GO:0005829">
    <property type="term" value="C:cytosol"/>
    <property type="evidence" value="ECO:0007669"/>
    <property type="project" value="UniProtKB-SubCell"/>
</dbReference>
<feature type="active site" evidence="11">
    <location>
        <position position="23"/>
    </location>
</feature>
<dbReference type="AlphaFoldDB" id="A0A7M7IS76"/>
<evidence type="ECO:0000313" key="14">
    <source>
        <dbReference type="Proteomes" id="UP000005203"/>
    </source>
</evidence>
<dbReference type="Gene3D" id="3.90.70.40">
    <property type="match status" value="1"/>
</dbReference>
<evidence type="ECO:0000259" key="12">
    <source>
        <dbReference type="PROSITE" id="PS50957"/>
    </source>
</evidence>
<gene>
    <name evidence="13" type="primary">412644</name>
    <name evidence="15 16" type="synonym">LOC412644</name>
</gene>
<feature type="active site" evidence="11">
    <location>
        <position position="143"/>
    </location>
</feature>
<dbReference type="RefSeq" id="XP_016772764.1">
    <property type="nucleotide sequence ID" value="XM_016917275.2"/>
</dbReference>
<evidence type="ECO:0000256" key="9">
    <source>
        <dbReference type="ARBA" id="ARBA00069892"/>
    </source>
</evidence>
<accession>A0A8B7KRG2</accession>
<keyword evidence="14" id="KW-1185">Reference proteome</keyword>
<reference evidence="13" key="1">
    <citation type="submission" date="2021-01" db="UniProtKB">
        <authorList>
            <consortium name="EnsemblMetazoa"/>
        </authorList>
    </citation>
    <scope>IDENTIFICATION</scope>
    <source>
        <strain evidence="13">DH4</strain>
    </source>
</reference>
<accession>A0A8B7KRM5</accession>
<dbReference type="PROSITE" id="PS50957">
    <property type="entry name" value="JOSEPHIN"/>
    <property type="match status" value="1"/>
</dbReference>
<comment type="function">
    <text evidence="8">Cleaves 'Lys-63'-linked poly-ubiquitin chains, and with lesser efficiency 'Lys-48'-linked poly-ubiquitin chains (in vitro). May act as a deubiquitinating enzyme.</text>
</comment>
<evidence type="ECO:0000256" key="3">
    <source>
        <dbReference type="ARBA" id="ARBA00012759"/>
    </source>
</evidence>
<dbReference type="PANTHER" id="PTHR13291:SF0">
    <property type="entry name" value="JOSEPHIN-LIKE PROTEIN"/>
    <property type="match status" value="1"/>
</dbReference>
<evidence type="ECO:0000313" key="13">
    <source>
        <dbReference type="EnsemblMetazoa" id="XP_016772764"/>
    </source>
</evidence>
<keyword evidence="4" id="KW-0963">Cytoplasm</keyword>
<dbReference type="EnsemblMetazoa" id="XM_016917274">
    <property type="protein sequence ID" value="XP_016772763"/>
    <property type="gene ID" value="LOC412644"/>
</dbReference>
<dbReference type="EC" id="3.4.19.12" evidence="3"/>
<dbReference type="SMART" id="SM01246">
    <property type="entry name" value="Josephin"/>
    <property type="match status" value="1"/>
</dbReference>
<dbReference type="InterPro" id="IPR040053">
    <property type="entry name" value="JOSD1/2"/>
</dbReference>
<dbReference type="InterPro" id="IPR006155">
    <property type="entry name" value="Josephin"/>
</dbReference>
<dbReference type="KEGG" id="ame:412644"/>
<protein>
    <recommendedName>
        <fullName evidence="9">Josephin-2</fullName>
        <ecNumber evidence="3">3.4.19.12</ecNumber>
    </recommendedName>
    <alternativeName>
        <fullName evidence="10">Josephin domain-containing protein 2</fullName>
    </alternativeName>
</protein>
<evidence type="ECO:0000256" key="6">
    <source>
        <dbReference type="ARBA" id="ARBA00022786"/>
    </source>
</evidence>
<dbReference type="GO" id="GO:0004843">
    <property type="term" value="F:cysteine-type deubiquitinase activity"/>
    <property type="evidence" value="ECO:0007669"/>
    <property type="project" value="UniProtKB-EC"/>
</dbReference>
<evidence type="ECO:0000256" key="1">
    <source>
        <dbReference type="ARBA" id="ARBA00000707"/>
    </source>
</evidence>
<dbReference type="GO" id="GO:0006508">
    <property type="term" value="P:proteolysis"/>
    <property type="evidence" value="ECO:0007669"/>
    <property type="project" value="UniProtKB-KW"/>
</dbReference>
<evidence type="ECO:0000256" key="4">
    <source>
        <dbReference type="ARBA" id="ARBA00022490"/>
    </source>
</evidence>
<accession>A0A7M7IKT0</accession>
<dbReference type="EnsemblMetazoa" id="XM_016917275">
    <property type="protein sequence ID" value="XP_016772764"/>
    <property type="gene ID" value="LOC412644"/>
</dbReference>
<keyword evidence="6" id="KW-0833">Ubl conjugation pathway</keyword>
<keyword evidence="7 11" id="KW-0378">Hydrolase</keyword>
<comment type="subcellular location">
    <subcellularLocation>
        <location evidence="2">Cytoplasm</location>
        <location evidence="2">Cytosol</location>
    </subcellularLocation>
</comment>
<dbReference type="Pfam" id="PF02099">
    <property type="entry name" value="Josephin"/>
    <property type="match status" value="1"/>
</dbReference>
<evidence type="ECO:0000313" key="15">
    <source>
        <dbReference type="RefSeq" id="XP_016772763.1"/>
    </source>
</evidence>
<keyword evidence="5" id="KW-0645">Protease</keyword>
<evidence type="ECO:0000313" key="16">
    <source>
        <dbReference type="RefSeq" id="XP_016772764.1"/>
    </source>
</evidence>
<evidence type="ECO:0000256" key="8">
    <source>
        <dbReference type="ARBA" id="ARBA00058284"/>
    </source>
</evidence>
<reference evidence="15 16" key="2">
    <citation type="submission" date="2025-04" db="UniProtKB">
        <authorList>
            <consortium name="RefSeq"/>
        </authorList>
    </citation>
    <scope>IDENTIFICATION</scope>
    <source>
        <strain evidence="15 16">DH4</strain>
        <tissue evidence="15 16">Whole body</tissue>
    </source>
</reference>
<dbReference type="RefSeq" id="XP_016772763.1">
    <property type="nucleotide sequence ID" value="XM_016917274.2"/>
</dbReference>
<evidence type="ECO:0000256" key="10">
    <source>
        <dbReference type="ARBA" id="ARBA00077222"/>
    </source>
</evidence>
<dbReference type="Proteomes" id="UP000005203">
    <property type="component" value="Linkage group LG5"/>
</dbReference>
<feature type="active site" evidence="11">
    <location>
        <position position="128"/>
    </location>
</feature>
<organism evidence="13">
    <name type="scientific">Apis mellifera</name>
    <name type="common">Honeybee</name>
    <dbReference type="NCBI Taxonomy" id="7460"/>
    <lineage>
        <taxon>Eukaryota</taxon>
        <taxon>Metazoa</taxon>
        <taxon>Ecdysozoa</taxon>
        <taxon>Arthropoda</taxon>
        <taxon>Hexapoda</taxon>
        <taxon>Insecta</taxon>
        <taxon>Pterygota</taxon>
        <taxon>Neoptera</taxon>
        <taxon>Endopterygota</taxon>
        <taxon>Hymenoptera</taxon>
        <taxon>Apocrita</taxon>
        <taxon>Aculeata</taxon>
        <taxon>Apoidea</taxon>
        <taxon>Anthophila</taxon>
        <taxon>Apidae</taxon>
        <taxon>Apis</taxon>
    </lineage>
</organism>
<evidence type="ECO:0000256" key="2">
    <source>
        <dbReference type="ARBA" id="ARBA00004514"/>
    </source>
</evidence>
<feature type="domain" description="Josephin" evidence="12">
    <location>
        <begin position="10"/>
        <end position="191"/>
    </location>
</feature>
<accession>A0A7M7IS76</accession>
<dbReference type="FunFam" id="3.90.70.40:FF:000003">
    <property type="entry name" value="josephin-2 isoform X1"/>
    <property type="match status" value="1"/>
</dbReference>
<dbReference type="OrthoDB" id="422700at2759"/>
<evidence type="ECO:0000256" key="7">
    <source>
        <dbReference type="ARBA" id="ARBA00022801"/>
    </source>
</evidence>
<evidence type="ECO:0000256" key="11">
    <source>
        <dbReference type="PROSITE-ProRule" id="PRU00331"/>
    </source>
</evidence>
<proteinExistence type="predicted"/>
<dbReference type="GO" id="GO:0016579">
    <property type="term" value="P:protein deubiquitination"/>
    <property type="evidence" value="ECO:0007669"/>
    <property type="project" value="InterPro"/>
</dbReference>